<protein>
    <submittedName>
        <fullName evidence="2">Uncharacterized protein</fullName>
    </submittedName>
</protein>
<organism evidence="2">
    <name type="scientific">Ixodes scapularis</name>
    <name type="common">Black-legged tick</name>
    <name type="synonym">Deer tick</name>
    <dbReference type="NCBI Taxonomy" id="6945"/>
    <lineage>
        <taxon>Eukaryota</taxon>
        <taxon>Metazoa</taxon>
        <taxon>Ecdysozoa</taxon>
        <taxon>Arthropoda</taxon>
        <taxon>Chelicerata</taxon>
        <taxon>Arachnida</taxon>
        <taxon>Acari</taxon>
        <taxon>Parasitiformes</taxon>
        <taxon>Ixodida</taxon>
        <taxon>Ixodoidea</taxon>
        <taxon>Ixodidae</taxon>
        <taxon>Ixodinae</taxon>
        <taxon>Ixodes</taxon>
    </lineage>
</organism>
<evidence type="ECO:0000256" key="1">
    <source>
        <dbReference type="SAM" id="Phobius"/>
    </source>
</evidence>
<feature type="transmembrane region" description="Helical" evidence="1">
    <location>
        <begin position="56"/>
        <end position="79"/>
    </location>
</feature>
<name>A0A4D5RZ70_IXOSC</name>
<dbReference type="EMBL" id="GHJT01008622">
    <property type="protein sequence ID" value="MOY42593.1"/>
    <property type="molecule type" value="Transcribed_RNA"/>
</dbReference>
<keyword evidence="1" id="KW-1133">Transmembrane helix</keyword>
<reference evidence="2" key="1">
    <citation type="submission" date="2019-04" db="EMBL/GenBank/DDBJ databases">
        <title>An insight into the mialome of Ixodes scapularis.</title>
        <authorList>
            <person name="Ribeiro J.M."/>
            <person name="Mather T.N."/>
            <person name="Karim S."/>
        </authorList>
    </citation>
    <scope>NUCLEOTIDE SEQUENCE</scope>
</reference>
<sequence length="84" mass="9682">MPFSWLCMSSIALNVCVMCRSVKSLRQLWILLDSSFFCRCISMSSDTAICKSMCEFLFVFFCCCFFLKSVNLFFFLVSICSARS</sequence>
<dbReference type="AlphaFoldDB" id="A0A4D5RZ70"/>
<keyword evidence="1" id="KW-0472">Membrane</keyword>
<evidence type="ECO:0000313" key="2">
    <source>
        <dbReference type="EMBL" id="MOY42593.1"/>
    </source>
</evidence>
<accession>A0A4D5RZ70</accession>
<keyword evidence="1" id="KW-0812">Transmembrane</keyword>
<proteinExistence type="predicted"/>